<evidence type="ECO:0000313" key="4">
    <source>
        <dbReference type="EMBL" id="OGZ11181.1"/>
    </source>
</evidence>
<dbReference type="GO" id="GO:0003735">
    <property type="term" value="F:structural constituent of ribosome"/>
    <property type="evidence" value="ECO:0007669"/>
    <property type="project" value="InterPro"/>
</dbReference>
<evidence type="ECO:0000256" key="1">
    <source>
        <dbReference type="ARBA" id="ARBA00009512"/>
    </source>
</evidence>
<dbReference type="GO" id="GO:0005840">
    <property type="term" value="C:ribosome"/>
    <property type="evidence" value="ECO:0007669"/>
    <property type="project" value="InterPro"/>
</dbReference>
<gene>
    <name evidence="4" type="ORF">A2942_03650</name>
</gene>
<dbReference type="Gene3D" id="3.30.70.60">
    <property type="match status" value="1"/>
</dbReference>
<protein>
    <recommendedName>
        <fullName evidence="2">Small ribosomal subunit protein bS6</fullName>
    </recommendedName>
    <alternativeName>
        <fullName evidence="3">30S ribosomal protein S6</fullName>
    </alternativeName>
</protein>
<sequence length="160" mass="18053">MEKELEKIGAEPQVYEAGFHIVPTVAEGDLGVQVTAVRDIIESARGRMIADEYPKHMDLAYPMVKIAANKRVTFHSSYFGWMKFEAEPKGARAIDIALKQNASIIRFILIKTVRENTMVPKKVLQQKRTEGSEHVKESVAEKPVLTEEELDKTIEDLVIS</sequence>
<dbReference type="GO" id="GO:0019843">
    <property type="term" value="F:rRNA binding"/>
    <property type="evidence" value="ECO:0007669"/>
    <property type="project" value="InterPro"/>
</dbReference>
<comment type="caution">
    <text evidence="4">The sequence shown here is derived from an EMBL/GenBank/DDBJ whole genome shotgun (WGS) entry which is preliminary data.</text>
</comment>
<proteinExistence type="inferred from homology"/>
<dbReference type="AlphaFoldDB" id="A0A1G2DE06"/>
<comment type="similarity">
    <text evidence="1">Belongs to the bacterial ribosomal protein bS6 family.</text>
</comment>
<accession>A0A1G2DE06</accession>
<evidence type="ECO:0000256" key="3">
    <source>
        <dbReference type="ARBA" id="ARBA00035520"/>
    </source>
</evidence>
<name>A0A1G2DE06_9BACT</name>
<dbReference type="InterPro" id="IPR014717">
    <property type="entry name" value="Transl_elong_EF1B/ribsomal_bS6"/>
</dbReference>
<reference evidence="4 5" key="1">
    <citation type="journal article" date="2016" name="Nat. Commun.">
        <title>Thousands of microbial genomes shed light on interconnected biogeochemical processes in an aquifer system.</title>
        <authorList>
            <person name="Anantharaman K."/>
            <person name="Brown C.T."/>
            <person name="Hug L.A."/>
            <person name="Sharon I."/>
            <person name="Castelle C.J."/>
            <person name="Probst A.J."/>
            <person name="Thomas B.C."/>
            <person name="Singh A."/>
            <person name="Wilkins M.J."/>
            <person name="Karaoz U."/>
            <person name="Brodie E.L."/>
            <person name="Williams K.H."/>
            <person name="Hubbard S.S."/>
            <person name="Banfield J.F."/>
        </authorList>
    </citation>
    <scope>NUCLEOTIDE SEQUENCE [LARGE SCALE GENOMIC DNA]</scope>
</reference>
<dbReference type="InterPro" id="IPR035980">
    <property type="entry name" value="Ribosomal_bS6_sf"/>
</dbReference>
<dbReference type="Pfam" id="PF01250">
    <property type="entry name" value="Ribosomal_S6"/>
    <property type="match status" value="1"/>
</dbReference>
<dbReference type="GO" id="GO:0006412">
    <property type="term" value="P:translation"/>
    <property type="evidence" value="ECO:0007669"/>
    <property type="project" value="InterPro"/>
</dbReference>
<dbReference type="STRING" id="1798665.A2942_03650"/>
<dbReference type="Proteomes" id="UP000178534">
    <property type="component" value="Unassembled WGS sequence"/>
</dbReference>
<evidence type="ECO:0000256" key="2">
    <source>
        <dbReference type="ARBA" id="ARBA00035294"/>
    </source>
</evidence>
<organism evidence="4 5">
    <name type="scientific">Candidatus Lloydbacteria bacterium RIFCSPLOWO2_01_FULL_50_20</name>
    <dbReference type="NCBI Taxonomy" id="1798665"/>
    <lineage>
        <taxon>Bacteria</taxon>
        <taxon>Candidatus Lloydiibacteriota</taxon>
    </lineage>
</organism>
<dbReference type="EMBL" id="MHLP01000040">
    <property type="protein sequence ID" value="OGZ11181.1"/>
    <property type="molecule type" value="Genomic_DNA"/>
</dbReference>
<dbReference type="InterPro" id="IPR000529">
    <property type="entry name" value="Ribosomal_bS6"/>
</dbReference>
<evidence type="ECO:0000313" key="5">
    <source>
        <dbReference type="Proteomes" id="UP000178534"/>
    </source>
</evidence>
<dbReference type="SUPFAM" id="SSF54995">
    <property type="entry name" value="Ribosomal protein S6"/>
    <property type="match status" value="1"/>
</dbReference>